<evidence type="ECO:0000256" key="2">
    <source>
        <dbReference type="ARBA" id="ARBA00023015"/>
    </source>
</evidence>
<dbReference type="PANTHER" id="PTHR46665:SF1">
    <property type="entry name" value="SPERMATOGENESIS- AND OOGENESIS-SPECIFIC BASIC HELIX-LOOP-HELIX-CONTAINING PROTEIN 1"/>
    <property type="match status" value="1"/>
</dbReference>
<feature type="region of interest" description="Disordered" evidence="6">
    <location>
        <begin position="84"/>
        <end position="115"/>
    </location>
</feature>
<comment type="caution">
    <text evidence="8">The sequence shown here is derived from an EMBL/GenBank/DDBJ whole genome shotgun (WGS) entry which is preliminary data.</text>
</comment>
<dbReference type="PANTHER" id="PTHR46665">
    <property type="entry name" value="TRANSCRIPTION FACTOR BHLH041-RELATED-RELATED"/>
    <property type="match status" value="1"/>
</dbReference>
<dbReference type="GO" id="GO:0005634">
    <property type="term" value="C:nucleus"/>
    <property type="evidence" value="ECO:0007669"/>
    <property type="project" value="UniProtKB-SubCell"/>
</dbReference>
<evidence type="ECO:0000256" key="5">
    <source>
        <dbReference type="ARBA" id="ARBA00023242"/>
    </source>
</evidence>
<keyword evidence="3" id="KW-0238">DNA-binding</keyword>
<feature type="region of interest" description="Disordered" evidence="6">
    <location>
        <begin position="174"/>
        <end position="209"/>
    </location>
</feature>
<dbReference type="InterPro" id="IPR036638">
    <property type="entry name" value="HLH_DNA-bd_sf"/>
</dbReference>
<reference evidence="8" key="1">
    <citation type="submission" date="2022-08" db="EMBL/GenBank/DDBJ databases">
        <authorList>
            <person name="Gutierrez-Valencia J."/>
        </authorList>
    </citation>
    <scope>NUCLEOTIDE SEQUENCE</scope>
</reference>
<dbReference type="InterPro" id="IPR055478">
    <property type="entry name" value="DUF7050"/>
</dbReference>
<feature type="domain" description="BHLH" evidence="7">
    <location>
        <begin position="479"/>
        <end position="528"/>
    </location>
</feature>
<comment type="subcellular location">
    <subcellularLocation>
        <location evidence="1">Nucleus</location>
    </subcellularLocation>
</comment>
<dbReference type="SUPFAM" id="SSF47459">
    <property type="entry name" value="HLH, helix-loop-helix DNA-binding domain"/>
    <property type="match status" value="1"/>
</dbReference>
<keyword evidence="5" id="KW-0539">Nucleus</keyword>
<dbReference type="CDD" id="cd11393">
    <property type="entry name" value="bHLH_AtbHLH_like"/>
    <property type="match status" value="1"/>
</dbReference>
<organism evidence="8 9">
    <name type="scientific">Linum tenue</name>
    <dbReference type="NCBI Taxonomy" id="586396"/>
    <lineage>
        <taxon>Eukaryota</taxon>
        <taxon>Viridiplantae</taxon>
        <taxon>Streptophyta</taxon>
        <taxon>Embryophyta</taxon>
        <taxon>Tracheophyta</taxon>
        <taxon>Spermatophyta</taxon>
        <taxon>Magnoliopsida</taxon>
        <taxon>eudicotyledons</taxon>
        <taxon>Gunneridae</taxon>
        <taxon>Pentapetalae</taxon>
        <taxon>rosids</taxon>
        <taxon>fabids</taxon>
        <taxon>Malpighiales</taxon>
        <taxon>Linaceae</taxon>
        <taxon>Linum</taxon>
    </lineage>
</organism>
<dbReference type="InterPro" id="IPR011598">
    <property type="entry name" value="bHLH_dom"/>
</dbReference>
<dbReference type="PROSITE" id="PS50888">
    <property type="entry name" value="BHLH"/>
    <property type="match status" value="1"/>
</dbReference>
<dbReference type="GO" id="GO:0003677">
    <property type="term" value="F:DNA binding"/>
    <property type="evidence" value="ECO:0007669"/>
    <property type="project" value="UniProtKB-KW"/>
</dbReference>
<protein>
    <recommendedName>
        <fullName evidence="7">BHLH domain-containing protein</fullName>
    </recommendedName>
</protein>
<evidence type="ECO:0000313" key="8">
    <source>
        <dbReference type="EMBL" id="CAI0387314.1"/>
    </source>
</evidence>
<dbReference type="Pfam" id="PF23132">
    <property type="entry name" value="DUF7049"/>
    <property type="match status" value="1"/>
</dbReference>
<dbReference type="InterPro" id="IPR044658">
    <property type="entry name" value="bHLH92/bHLH041-like"/>
</dbReference>
<dbReference type="SMART" id="SM00353">
    <property type="entry name" value="HLH"/>
    <property type="match status" value="1"/>
</dbReference>
<dbReference type="Pfam" id="PF00010">
    <property type="entry name" value="HLH"/>
    <property type="match status" value="1"/>
</dbReference>
<keyword evidence="2" id="KW-0805">Transcription regulation</keyword>
<proteinExistence type="predicted"/>
<gene>
    <name evidence="8" type="ORF">LITE_LOCUS5410</name>
</gene>
<sequence>MEGVAAAMGRTEWFLLPTHHRSPSVETIEPCRRTEQAWRRDSDLHPRSAFRASMATGRDSNLSSASLIEEWILPVLGGIEREASGREGEGEDDDGGGFMARQSTELDGGSQEGNMESVFGMAPEMELPAYLQALMQHLGSSYICLWSHLPHRHPHNNSVSSLLVFAGGFYRPLQHHDDDHHDHHHQQPIPSSSSSSSPRSPPPSSAAANRHFQDYTRSTFTPINDRVPGHAFLINHPYVELNELPELLRMASNLSQRLFYQTAVFMGCRSGEIELGWSNPTGQQQMSIEGEMMKLFPDDFSRLLTTTTTANNNAGLPSSSSTSSVRSSVLSLDQNSPEYSSFLLNLTANTTAAASTPAFHPPPPPRQQQQPYVGLFPSTQMASMEDVAMTRALLAVFTSAPPSATAAAAPSNHQGRMPRRTTTTTAFKKFAAAATPAPPPTRGVRVAGQSMFKRAITYYRRSFTARDRSHQLACSRPTSTQLHHMISERRRREKINDSFHSLRSLLPPDAKKDKASVLSRTKEYMSSLIAQVAELAEKNRQLESKLLLLGSSKAAEREAAESTVASGQRVDVRLRTVDQTTSEQHRTVELQVTLLGDSLVSDMVIRVLEFLRQVSNVDLVALEATADQAPRFSRAVFRLQIEGDEEWDEAAFQEAVRRVVADLAQ</sequence>
<dbReference type="InterPro" id="IPR055477">
    <property type="entry name" value="DUF7049"/>
</dbReference>
<name>A0AAV0HPT3_9ROSI</name>
<keyword evidence="9" id="KW-1185">Reference proteome</keyword>
<evidence type="ECO:0000256" key="6">
    <source>
        <dbReference type="SAM" id="MobiDB-lite"/>
    </source>
</evidence>
<dbReference type="Gene3D" id="4.10.280.10">
    <property type="entry name" value="Helix-loop-helix DNA-binding domain"/>
    <property type="match status" value="1"/>
</dbReference>
<evidence type="ECO:0000256" key="1">
    <source>
        <dbReference type="ARBA" id="ARBA00004123"/>
    </source>
</evidence>
<evidence type="ECO:0000256" key="3">
    <source>
        <dbReference type="ARBA" id="ARBA00023125"/>
    </source>
</evidence>
<dbReference type="EMBL" id="CAMGYJ010000002">
    <property type="protein sequence ID" value="CAI0387314.1"/>
    <property type="molecule type" value="Genomic_DNA"/>
</dbReference>
<evidence type="ECO:0000256" key="4">
    <source>
        <dbReference type="ARBA" id="ARBA00023163"/>
    </source>
</evidence>
<dbReference type="GO" id="GO:0046983">
    <property type="term" value="F:protein dimerization activity"/>
    <property type="evidence" value="ECO:0007669"/>
    <property type="project" value="InterPro"/>
</dbReference>
<keyword evidence="4" id="KW-0804">Transcription</keyword>
<accession>A0AAV0HPT3</accession>
<evidence type="ECO:0000259" key="7">
    <source>
        <dbReference type="PROSITE" id="PS50888"/>
    </source>
</evidence>
<dbReference type="Proteomes" id="UP001154282">
    <property type="component" value="Unassembled WGS sequence"/>
</dbReference>
<dbReference type="Pfam" id="PF23133">
    <property type="entry name" value="DUF7050"/>
    <property type="match status" value="1"/>
</dbReference>
<feature type="compositionally biased region" description="Low complexity" evidence="6">
    <location>
        <begin position="187"/>
        <end position="198"/>
    </location>
</feature>
<dbReference type="AlphaFoldDB" id="A0AAV0HPT3"/>
<dbReference type="InterPro" id="IPR045239">
    <property type="entry name" value="bHLH95_bHLH"/>
</dbReference>
<evidence type="ECO:0000313" key="9">
    <source>
        <dbReference type="Proteomes" id="UP001154282"/>
    </source>
</evidence>